<dbReference type="AlphaFoldDB" id="A0A7D9EC63"/>
<comment type="caution">
    <text evidence="1">The sequence shown here is derived from an EMBL/GenBank/DDBJ whole genome shotgun (WGS) entry which is preliminary data.</text>
</comment>
<gene>
    <name evidence="1" type="ORF">PACLA_8A071453</name>
</gene>
<sequence length="180" mass="20857">MAQQENAFKVMIDSLIKSTTSRVDGLVKELGELKYILEYSQKDIASQQKELDRNQSEIQSMNYEISNIKMSLDKYSTKTVDLENRKKLGLASEPRIQRAHRVGYSTERDGSPRNAPKSIVCRLYDWKEKEHILKQARIHKPSGLYVNDDVAEDPMAKRREQIHKLKQRKAGREDCLFCLG</sequence>
<protein>
    <submittedName>
        <fullName evidence="1">Uncharacterized protein</fullName>
    </submittedName>
</protein>
<name>A0A7D9EC63_PARCT</name>
<evidence type="ECO:0000313" key="2">
    <source>
        <dbReference type="Proteomes" id="UP001152795"/>
    </source>
</evidence>
<dbReference type="Proteomes" id="UP001152795">
    <property type="component" value="Unassembled WGS sequence"/>
</dbReference>
<keyword evidence="2" id="KW-1185">Reference proteome</keyword>
<proteinExistence type="predicted"/>
<organism evidence="1 2">
    <name type="scientific">Paramuricea clavata</name>
    <name type="common">Red gorgonian</name>
    <name type="synonym">Violescent sea-whip</name>
    <dbReference type="NCBI Taxonomy" id="317549"/>
    <lineage>
        <taxon>Eukaryota</taxon>
        <taxon>Metazoa</taxon>
        <taxon>Cnidaria</taxon>
        <taxon>Anthozoa</taxon>
        <taxon>Octocorallia</taxon>
        <taxon>Malacalcyonacea</taxon>
        <taxon>Plexauridae</taxon>
        <taxon>Paramuricea</taxon>
    </lineage>
</organism>
<dbReference type="OrthoDB" id="8915690at2759"/>
<accession>A0A7D9EC63</accession>
<dbReference type="Gene3D" id="3.30.70.1820">
    <property type="entry name" value="L1 transposable element, RRM domain"/>
    <property type="match status" value="1"/>
</dbReference>
<dbReference type="EMBL" id="CACRXK020005068">
    <property type="protein sequence ID" value="CAB4004995.1"/>
    <property type="molecule type" value="Genomic_DNA"/>
</dbReference>
<reference evidence="1" key="1">
    <citation type="submission" date="2020-04" db="EMBL/GenBank/DDBJ databases">
        <authorList>
            <person name="Alioto T."/>
            <person name="Alioto T."/>
            <person name="Gomez Garrido J."/>
        </authorList>
    </citation>
    <scope>NUCLEOTIDE SEQUENCE</scope>
    <source>
        <strain evidence="1">A484AB</strain>
    </source>
</reference>
<evidence type="ECO:0000313" key="1">
    <source>
        <dbReference type="EMBL" id="CAB4004995.1"/>
    </source>
</evidence>